<evidence type="ECO:0000313" key="3">
    <source>
        <dbReference type="EMBL" id="QMT98485.1"/>
    </source>
</evidence>
<feature type="transmembrane region" description="Helical" evidence="2">
    <location>
        <begin position="351"/>
        <end position="371"/>
    </location>
</feature>
<dbReference type="AlphaFoldDB" id="A0A7D7U9H0"/>
<dbReference type="Proteomes" id="UP000514704">
    <property type="component" value="Chromosome"/>
</dbReference>
<keyword evidence="2" id="KW-0812">Transmembrane</keyword>
<feature type="transmembrane region" description="Helical" evidence="2">
    <location>
        <begin position="484"/>
        <end position="511"/>
    </location>
</feature>
<feature type="transmembrane region" description="Helical" evidence="2">
    <location>
        <begin position="411"/>
        <end position="431"/>
    </location>
</feature>
<feature type="transmembrane region" description="Helical" evidence="2">
    <location>
        <begin position="108"/>
        <end position="131"/>
    </location>
</feature>
<feature type="transmembrane region" description="Helical" evidence="2">
    <location>
        <begin position="267"/>
        <end position="287"/>
    </location>
</feature>
<evidence type="ECO:0008006" key="5">
    <source>
        <dbReference type="Google" id="ProtNLM"/>
    </source>
</evidence>
<feature type="transmembrane region" description="Helical" evidence="2">
    <location>
        <begin position="43"/>
        <end position="63"/>
    </location>
</feature>
<sequence length="551" mass="63198">MSVKKLSINLDKFKRLFKIPNNNIFYELKSEVVSIKQNAKLVLFYRLLIFLILFSFSVGFIMLPERLFLVNLLPQRDAMGNAMQAGIDPNRFPITALFQFQNPTFQSINFYVLLRLIGLYLVFITSLWWNYQNVSSINHRIKRYWIWFIIYTALSVISGALLLGWTNNQSSLATVLGVCSLNVLLVILNYAYWLIGYFLNKKIQPISNKNLYIILITYSAKVISWIILFIFLDQLIKGGQNPRVIFNDNKVLNFINSLTTGLSPARVVLLFVLITLSITLFILSNLYTLLNLKLFFVKLINDDLKSKAYGTIAFSFIILITLVFGIIKVLADGKYPDNNVIVTNNVDLGTNWFWIVGTLLFLTYWLVYFFVIRRNKTPVINNIYHSGSLLLIWATFIASDFNRTNFDTANGYISLLIITLITLLVILTYIVSANKQSAGIIVSLSLVSVFIVASVFLITFNNTLVNNQNFSLKSLNSDLSINQILYALLAIILSLNFIYVVLSIYFIYFFINKNTIFNFNKVKISQTQEEYNQKDTNQSNQELNNQSGVNS</sequence>
<dbReference type="EMBL" id="CP059674">
    <property type="protein sequence ID" value="QMT98485.1"/>
    <property type="molecule type" value="Genomic_DNA"/>
</dbReference>
<keyword evidence="2" id="KW-1133">Transmembrane helix</keyword>
<feature type="transmembrane region" description="Helical" evidence="2">
    <location>
        <begin position="383"/>
        <end position="399"/>
    </location>
</feature>
<dbReference type="RefSeq" id="WP_182078765.1">
    <property type="nucleotide sequence ID" value="NZ_CP059674.1"/>
</dbReference>
<proteinExistence type="predicted"/>
<organism evidence="3 4">
    <name type="scientific">Mycoplasma tullyi</name>
    <dbReference type="NCBI Taxonomy" id="1612150"/>
    <lineage>
        <taxon>Bacteria</taxon>
        <taxon>Bacillati</taxon>
        <taxon>Mycoplasmatota</taxon>
        <taxon>Mollicutes</taxon>
        <taxon>Mycoplasmataceae</taxon>
        <taxon>Mycoplasma</taxon>
    </lineage>
</organism>
<name>A0A7D7U9H0_9MOLU</name>
<dbReference type="KEGG" id="mtuy:H3143_03225"/>
<keyword evidence="4" id="KW-1185">Reference proteome</keyword>
<gene>
    <name evidence="3" type="ORF">H3143_03225</name>
</gene>
<reference evidence="3 4" key="1">
    <citation type="journal article" date="2017" name="Int. J. Syst. Evol. Microbiol.">
        <title>Mycoplasma tullyi sp. nov., isolated from penguins of the genus Spheniscus.</title>
        <authorList>
            <person name="Yavari C.A."/>
            <person name="Ramirez A.S."/>
            <person name="Nicholas R.A.J."/>
            <person name="Radford A.D."/>
            <person name="Darby A.C."/>
            <person name="Bradbury J.M."/>
        </authorList>
    </citation>
    <scope>NUCLEOTIDE SEQUENCE [LARGE SCALE GENOMIC DNA]</scope>
    <source>
        <strain evidence="3 4">56A97T</strain>
    </source>
</reference>
<protein>
    <recommendedName>
        <fullName evidence="5">Transmembrane protein</fullName>
    </recommendedName>
</protein>
<feature type="transmembrane region" description="Helical" evidence="2">
    <location>
        <begin position="308"/>
        <end position="331"/>
    </location>
</feature>
<feature type="transmembrane region" description="Helical" evidence="2">
    <location>
        <begin position="143"/>
        <end position="166"/>
    </location>
</feature>
<feature type="transmembrane region" description="Helical" evidence="2">
    <location>
        <begin position="211"/>
        <end position="232"/>
    </location>
</feature>
<dbReference type="NCBIfam" id="NF045937">
    <property type="entry name" value="MSC_0624_12TM"/>
    <property type="match status" value="1"/>
</dbReference>
<evidence type="ECO:0000256" key="1">
    <source>
        <dbReference type="SAM" id="MobiDB-lite"/>
    </source>
</evidence>
<evidence type="ECO:0000313" key="4">
    <source>
        <dbReference type="Proteomes" id="UP000514704"/>
    </source>
</evidence>
<feature type="transmembrane region" description="Helical" evidence="2">
    <location>
        <begin position="172"/>
        <end position="199"/>
    </location>
</feature>
<accession>A0A7D7U9H0</accession>
<feature type="region of interest" description="Disordered" evidence="1">
    <location>
        <begin position="530"/>
        <end position="551"/>
    </location>
</feature>
<feature type="transmembrane region" description="Helical" evidence="2">
    <location>
        <begin position="438"/>
        <end position="464"/>
    </location>
</feature>
<evidence type="ECO:0000256" key="2">
    <source>
        <dbReference type="SAM" id="Phobius"/>
    </source>
</evidence>
<keyword evidence="2" id="KW-0472">Membrane</keyword>